<comment type="domain">
    <text evidence="8">The N-terminal region contains the highly conserved SGGXDS motif, predicted to be a P-loop motif involved in ATP binding.</text>
</comment>
<reference evidence="10 11" key="1">
    <citation type="submission" date="2016-11" db="EMBL/GenBank/DDBJ databases">
        <title>Complete genome sequencing of Virgibacillus halodenitrificans PDB-F2.</title>
        <authorList>
            <person name="Sun Z."/>
            <person name="Zhou Y."/>
            <person name="Li H."/>
        </authorList>
    </citation>
    <scope>NUCLEOTIDE SEQUENCE [LARGE SCALE GENOMIC DNA]</scope>
    <source>
        <strain evidence="10 11">PDB-F2</strain>
    </source>
</reference>
<dbReference type="SUPFAM" id="SSF52402">
    <property type="entry name" value="Adenine nucleotide alpha hydrolases-like"/>
    <property type="match status" value="1"/>
</dbReference>
<comment type="catalytic activity">
    <reaction evidence="7 8">
        <text>cytidine(34) in tRNA(Ile2) + L-lysine + ATP = lysidine(34) in tRNA(Ile2) + AMP + diphosphate + H(+)</text>
        <dbReference type="Rhea" id="RHEA:43744"/>
        <dbReference type="Rhea" id="RHEA-COMP:10625"/>
        <dbReference type="Rhea" id="RHEA-COMP:10670"/>
        <dbReference type="ChEBI" id="CHEBI:15378"/>
        <dbReference type="ChEBI" id="CHEBI:30616"/>
        <dbReference type="ChEBI" id="CHEBI:32551"/>
        <dbReference type="ChEBI" id="CHEBI:33019"/>
        <dbReference type="ChEBI" id="CHEBI:82748"/>
        <dbReference type="ChEBI" id="CHEBI:83665"/>
        <dbReference type="ChEBI" id="CHEBI:456215"/>
        <dbReference type="EC" id="6.3.4.19"/>
    </reaction>
</comment>
<evidence type="ECO:0000256" key="7">
    <source>
        <dbReference type="ARBA" id="ARBA00048539"/>
    </source>
</evidence>
<evidence type="ECO:0000256" key="5">
    <source>
        <dbReference type="ARBA" id="ARBA00022741"/>
    </source>
</evidence>
<dbReference type="Pfam" id="PF01171">
    <property type="entry name" value="ATP_bind_3"/>
    <property type="match status" value="1"/>
</dbReference>
<dbReference type="InterPro" id="IPR011063">
    <property type="entry name" value="TilS/TtcA_N"/>
</dbReference>
<dbReference type="InterPro" id="IPR014729">
    <property type="entry name" value="Rossmann-like_a/b/a_fold"/>
</dbReference>
<dbReference type="NCBIfam" id="TIGR02432">
    <property type="entry name" value="lysidine_TilS_N"/>
    <property type="match status" value="1"/>
</dbReference>
<dbReference type="PANTHER" id="PTHR43033">
    <property type="entry name" value="TRNA(ILE)-LYSIDINE SYNTHASE-RELATED"/>
    <property type="match status" value="1"/>
</dbReference>
<dbReference type="SMART" id="SM00977">
    <property type="entry name" value="TilS_C"/>
    <property type="match status" value="1"/>
</dbReference>
<dbReference type="InterPro" id="IPR012795">
    <property type="entry name" value="tRNA_Ile_lys_synt_N"/>
</dbReference>
<dbReference type="Gene3D" id="3.40.50.620">
    <property type="entry name" value="HUPs"/>
    <property type="match status" value="1"/>
</dbReference>
<protein>
    <recommendedName>
        <fullName evidence="8">tRNA(Ile)-lysidine synthase</fullName>
        <ecNumber evidence="8">6.3.4.19</ecNumber>
    </recommendedName>
    <alternativeName>
        <fullName evidence="8">tRNA(Ile)-2-lysyl-cytidine synthase</fullName>
    </alternativeName>
    <alternativeName>
        <fullName evidence="8">tRNA(Ile)-lysidine synthetase</fullName>
    </alternativeName>
</protein>
<evidence type="ECO:0000259" key="9">
    <source>
        <dbReference type="SMART" id="SM00977"/>
    </source>
</evidence>
<dbReference type="AlphaFoldDB" id="A0AAC9IWW2"/>
<dbReference type="KEGG" id="vhl:BME96_00440"/>
<evidence type="ECO:0000313" key="11">
    <source>
        <dbReference type="Proteomes" id="UP000182945"/>
    </source>
</evidence>
<evidence type="ECO:0000256" key="2">
    <source>
        <dbReference type="ARBA" id="ARBA00022490"/>
    </source>
</evidence>
<dbReference type="GeneID" id="71512845"/>
<feature type="binding site" evidence="8">
    <location>
        <begin position="26"/>
        <end position="31"/>
    </location>
    <ligand>
        <name>ATP</name>
        <dbReference type="ChEBI" id="CHEBI:30616"/>
    </ligand>
</feature>
<dbReference type="Proteomes" id="UP000182945">
    <property type="component" value="Chromosome"/>
</dbReference>
<evidence type="ECO:0000256" key="4">
    <source>
        <dbReference type="ARBA" id="ARBA00022694"/>
    </source>
</evidence>
<keyword evidence="2 8" id="KW-0963">Cytoplasm</keyword>
<dbReference type="EC" id="6.3.4.19" evidence="8"/>
<dbReference type="Gene3D" id="3.30.465.60">
    <property type="match status" value="1"/>
</dbReference>
<dbReference type="InterPro" id="IPR012094">
    <property type="entry name" value="tRNA_Ile_lys_synt"/>
</dbReference>
<dbReference type="EMBL" id="CP017962">
    <property type="protein sequence ID" value="APC46770.1"/>
    <property type="molecule type" value="Genomic_DNA"/>
</dbReference>
<dbReference type="Pfam" id="PF11734">
    <property type="entry name" value="TilS_C"/>
    <property type="match status" value="1"/>
</dbReference>
<keyword evidence="3 8" id="KW-0436">Ligase</keyword>
<keyword evidence="5 8" id="KW-0547">Nucleotide-binding</keyword>
<dbReference type="CDD" id="cd01992">
    <property type="entry name" value="TilS_N"/>
    <property type="match status" value="1"/>
</dbReference>
<dbReference type="SUPFAM" id="SSF56037">
    <property type="entry name" value="PheT/TilS domain"/>
    <property type="match status" value="1"/>
</dbReference>
<accession>A0AAC9IWW2</accession>
<proteinExistence type="inferred from homology"/>
<comment type="subcellular location">
    <subcellularLocation>
        <location evidence="1 8">Cytoplasm</location>
    </subcellularLocation>
</comment>
<dbReference type="GO" id="GO:0032267">
    <property type="term" value="F:tRNA(Ile)-lysidine synthase activity"/>
    <property type="evidence" value="ECO:0007669"/>
    <property type="project" value="UniProtKB-EC"/>
</dbReference>
<gene>
    <name evidence="8" type="primary">tilS</name>
    <name evidence="10" type="ORF">BME96_00440</name>
</gene>
<evidence type="ECO:0000256" key="3">
    <source>
        <dbReference type="ARBA" id="ARBA00022598"/>
    </source>
</evidence>
<comment type="function">
    <text evidence="8">Ligates lysine onto the cytidine present at position 34 of the AUA codon-specific tRNA(Ile) that contains the anticodon CAU, in an ATP-dependent manner. Cytidine is converted to lysidine, thus changing the amino acid specificity of the tRNA from methionine to isoleucine.</text>
</comment>
<keyword evidence="6 8" id="KW-0067">ATP-binding</keyword>
<dbReference type="RefSeq" id="WP_071648016.1">
    <property type="nucleotide sequence ID" value="NZ_CP017962.1"/>
</dbReference>
<evidence type="ECO:0000256" key="1">
    <source>
        <dbReference type="ARBA" id="ARBA00004496"/>
    </source>
</evidence>
<feature type="domain" description="Lysidine-tRNA(Ile) synthetase C-terminal" evidence="9">
    <location>
        <begin position="385"/>
        <end position="457"/>
    </location>
</feature>
<dbReference type="GO" id="GO:0005737">
    <property type="term" value="C:cytoplasm"/>
    <property type="evidence" value="ECO:0007669"/>
    <property type="project" value="UniProtKB-SubCell"/>
</dbReference>
<dbReference type="GO" id="GO:0006400">
    <property type="term" value="P:tRNA modification"/>
    <property type="evidence" value="ECO:0007669"/>
    <property type="project" value="UniProtKB-UniRule"/>
</dbReference>
<dbReference type="HAMAP" id="MF_01161">
    <property type="entry name" value="tRNA_Ile_lys_synt"/>
    <property type="match status" value="1"/>
</dbReference>
<keyword evidence="4 8" id="KW-0819">tRNA processing</keyword>
<evidence type="ECO:0000256" key="8">
    <source>
        <dbReference type="HAMAP-Rule" id="MF_01161"/>
    </source>
</evidence>
<comment type="similarity">
    <text evidence="8">Belongs to the tRNA(Ile)-lysidine synthase family.</text>
</comment>
<dbReference type="InterPro" id="IPR012796">
    <property type="entry name" value="Lysidine-tRNA-synth_C"/>
</dbReference>
<evidence type="ECO:0000313" key="10">
    <source>
        <dbReference type="EMBL" id="APC46770.1"/>
    </source>
</evidence>
<evidence type="ECO:0000256" key="6">
    <source>
        <dbReference type="ARBA" id="ARBA00022840"/>
    </source>
</evidence>
<dbReference type="NCBIfam" id="TIGR02433">
    <property type="entry name" value="lysidine_TilS_C"/>
    <property type="match status" value="1"/>
</dbReference>
<name>A0AAC9IWW2_VIRHA</name>
<dbReference type="SUPFAM" id="SSF82829">
    <property type="entry name" value="MesJ substrate recognition domain-like"/>
    <property type="match status" value="1"/>
</dbReference>
<dbReference type="PANTHER" id="PTHR43033:SF1">
    <property type="entry name" value="TRNA(ILE)-LYSIDINE SYNTHASE-RELATED"/>
    <property type="match status" value="1"/>
</dbReference>
<organism evidence="10 11">
    <name type="scientific">Virgibacillus halodenitrificans</name>
    <name type="common">Bacillus halodenitrificans</name>
    <dbReference type="NCBI Taxonomy" id="1482"/>
    <lineage>
        <taxon>Bacteria</taxon>
        <taxon>Bacillati</taxon>
        <taxon>Bacillota</taxon>
        <taxon>Bacilli</taxon>
        <taxon>Bacillales</taxon>
        <taxon>Bacillaceae</taxon>
        <taxon>Virgibacillus</taxon>
    </lineage>
</organism>
<dbReference type="GO" id="GO:0005524">
    <property type="term" value="F:ATP binding"/>
    <property type="evidence" value="ECO:0007669"/>
    <property type="project" value="UniProtKB-UniRule"/>
</dbReference>
<sequence>MNKAVIAFINKQRLLEKNATVLVGVSGGPDSMALLHFLRSIREEWDLNLIAISVDHQLRGEESIADVKYVEEVCRQWEIPFKSTSVDVKSYKNELHVGTQVAAREMRYRFFEEQMHAHQASYLALGHHSDDQLETMLMSLVRTANSSALSGIPAKREFATGWVIRPLLAATRSDIETYCKINGITPRYDPSNKELTYTRNYFRNTVLPLIKEKNSNIHNTIQHLSETLAEDEAYLRNEAEKLVNRLVDFTTNYERASFEITLFKKHPIALQRRAYHLILNYLYKRLPKDLSYTHEAYFFSLLEGGKGNVQIDFPFDLTLEKSYNNLSFYFSDQGPHDSSYCKTLNIPGTTMLPDGTVIHAEMIEQLPLGERDSYVCKLEEIQLPLHIRTRKPGDRMRWKGLAGSKKVKDIFIDAKIPKLERASWPILVDDQGEILWLIGLKKGQPKHQANNAPYIHIYYERG</sequence>